<keyword evidence="2" id="KW-0812">Transmembrane</keyword>
<feature type="region of interest" description="Disordered" evidence="1">
    <location>
        <begin position="142"/>
        <end position="165"/>
    </location>
</feature>
<protein>
    <submittedName>
        <fullName evidence="3">Uncharacterized protein</fullName>
    </submittedName>
</protein>
<name>A0ABD3M6Z8_9STRA</name>
<feature type="transmembrane region" description="Helical" evidence="2">
    <location>
        <begin position="744"/>
        <end position="768"/>
    </location>
</feature>
<comment type="caution">
    <text evidence="3">The sequence shown here is derived from an EMBL/GenBank/DDBJ whole genome shotgun (WGS) entry which is preliminary data.</text>
</comment>
<dbReference type="PANTHER" id="PTHR34730:SF1">
    <property type="entry name" value="PARAQUAT-INDUCIBLE PROTEIN A"/>
    <property type="match status" value="1"/>
</dbReference>
<dbReference type="EMBL" id="JALLBG020000196">
    <property type="protein sequence ID" value="KAL3759835.1"/>
    <property type="molecule type" value="Genomic_DNA"/>
</dbReference>
<dbReference type="AlphaFoldDB" id="A0ABD3M6Z8"/>
<dbReference type="Proteomes" id="UP001530293">
    <property type="component" value="Unassembled WGS sequence"/>
</dbReference>
<feature type="compositionally biased region" description="Low complexity" evidence="1">
    <location>
        <begin position="32"/>
        <end position="43"/>
    </location>
</feature>
<accession>A0ABD3M6Z8</accession>
<feature type="transmembrane region" description="Helical" evidence="2">
    <location>
        <begin position="506"/>
        <end position="524"/>
    </location>
</feature>
<keyword evidence="2" id="KW-0472">Membrane</keyword>
<proteinExistence type="predicted"/>
<feature type="transmembrane region" description="Helical" evidence="2">
    <location>
        <begin position="688"/>
        <end position="717"/>
    </location>
</feature>
<reference evidence="3 4" key="1">
    <citation type="submission" date="2024-10" db="EMBL/GenBank/DDBJ databases">
        <title>Updated reference genomes for cyclostephanoid diatoms.</title>
        <authorList>
            <person name="Roberts W.R."/>
            <person name="Alverson A.J."/>
        </authorList>
    </citation>
    <scope>NUCLEOTIDE SEQUENCE [LARGE SCALE GENOMIC DNA]</scope>
    <source>
        <strain evidence="3 4">AJA232-27</strain>
    </source>
</reference>
<gene>
    <name evidence="3" type="ORF">ACHAWU_007579</name>
</gene>
<feature type="compositionally biased region" description="Low complexity" evidence="1">
    <location>
        <begin position="560"/>
        <end position="578"/>
    </location>
</feature>
<keyword evidence="4" id="KW-1185">Reference proteome</keyword>
<feature type="compositionally biased region" description="Low complexity" evidence="1">
    <location>
        <begin position="147"/>
        <end position="158"/>
    </location>
</feature>
<organism evidence="3 4">
    <name type="scientific">Discostella pseudostelligera</name>
    <dbReference type="NCBI Taxonomy" id="259834"/>
    <lineage>
        <taxon>Eukaryota</taxon>
        <taxon>Sar</taxon>
        <taxon>Stramenopiles</taxon>
        <taxon>Ochrophyta</taxon>
        <taxon>Bacillariophyta</taxon>
        <taxon>Coscinodiscophyceae</taxon>
        <taxon>Thalassiosirophycidae</taxon>
        <taxon>Stephanodiscales</taxon>
        <taxon>Stephanodiscaceae</taxon>
        <taxon>Discostella</taxon>
    </lineage>
</organism>
<evidence type="ECO:0000256" key="1">
    <source>
        <dbReference type="SAM" id="MobiDB-lite"/>
    </source>
</evidence>
<feature type="transmembrane region" description="Helical" evidence="2">
    <location>
        <begin position="807"/>
        <end position="828"/>
    </location>
</feature>
<evidence type="ECO:0000256" key="2">
    <source>
        <dbReference type="SAM" id="Phobius"/>
    </source>
</evidence>
<feature type="region of interest" description="Disordered" evidence="1">
    <location>
        <begin position="550"/>
        <end position="579"/>
    </location>
</feature>
<sequence>MASQGDGIVQSDDVDPPLLEPLLDTGFDESTRQNQNQTSSSVSVGVTLHGEPLDLHHLFPGGVFFTNSTTAIHNDPAVVIQEDSSPSSISSLEHQSCSTDQHQTTFGYVKKTIMFLPIKAQSIYRKTRRSIVNFMSSRNLTSNGGLPPVNNSSTPSTNNHDDNSTNRCNHCCARIRCNNTRDDATCKRITQQSSVSFSKSTPILLKLLLPPLIITNHVLFYHAQTKPMWNLAYKTNVTITATANSLKSKAAADALNLPHYYEYNNQESKIVQTFTYMDAIRKLWEGVGLGDAQTLSKIAAALLVIFSGIWPHLKLVLLHVCWFVPFTHGLCIQQNNGEVDDQMDTRRGCCCTTDNGRRNCRVCCSSVHMHQSHTFRSPFLRILSTLGKWSLADVLVVCILIAVLHLDWTVRPDEIREGIERELPTLLEYVHSKYPDEVQDCTDLLNYTCGRHALVIHYPACLACQALIKNAFYHPAWTASEGKDILEGIVLEGGGYAQLRVMGMVGTYYFCGSVIMSILLSLVIESLDERDRVCVEEELLGRRRELELEPELELRDDSTPELQPPSSNEELSSPSTSQQINYSRASAPYTGLNRIDSHSTPHTFIIPPPTTNYPRLKQTLLILLSLSSLPFVCYAVALPTMQRLVYGGGPTLLHEVLGMIWEQEYSLISLVKTTGDAGGWDTFLMLTFGLFAVVGPVLRSSCLILHVMLGLPVAILGNSMEQRPRQRTTVRVALYRISYAVRRALLLVVDALGAICCWEVLLIALVMIQLEMPAITDTIYQDDRCQEIDSNHGKTCIEVQFNTLDSILTIVVAWIILITASGLAIDLAGDEGEQPHHIGPDETWYEFGQPIPRHRSNLSRNRV</sequence>
<dbReference type="PANTHER" id="PTHR34730">
    <property type="entry name" value="UNNAMED PRODUCT"/>
    <property type="match status" value="1"/>
</dbReference>
<keyword evidence="2" id="KW-1133">Transmembrane helix</keyword>
<evidence type="ECO:0000313" key="3">
    <source>
        <dbReference type="EMBL" id="KAL3759835.1"/>
    </source>
</evidence>
<feature type="region of interest" description="Disordered" evidence="1">
    <location>
        <begin position="1"/>
        <end position="43"/>
    </location>
</feature>
<feature type="transmembrane region" description="Helical" evidence="2">
    <location>
        <begin position="620"/>
        <end position="637"/>
    </location>
</feature>
<evidence type="ECO:0000313" key="4">
    <source>
        <dbReference type="Proteomes" id="UP001530293"/>
    </source>
</evidence>